<dbReference type="SUPFAM" id="SSF50341">
    <property type="entry name" value="CheW-like"/>
    <property type="match status" value="1"/>
</dbReference>
<gene>
    <name evidence="2" type="ORF">SAMN05443507_11254</name>
</gene>
<dbReference type="Gene3D" id="2.30.30.40">
    <property type="entry name" value="SH3 Domains"/>
    <property type="match status" value="1"/>
</dbReference>
<keyword evidence="3" id="KW-1185">Reference proteome</keyword>
<feature type="domain" description="CheW-like" evidence="1">
    <location>
        <begin position="2"/>
        <end position="142"/>
    </location>
</feature>
<dbReference type="InterPro" id="IPR002545">
    <property type="entry name" value="CheW-lke_dom"/>
</dbReference>
<organism evidence="2 3">
    <name type="scientific">Alicyclobacillus tolerans</name>
    <dbReference type="NCBI Taxonomy" id="90970"/>
    <lineage>
        <taxon>Bacteria</taxon>
        <taxon>Bacillati</taxon>
        <taxon>Bacillota</taxon>
        <taxon>Bacilli</taxon>
        <taxon>Bacillales</taxon>
        <taxon>Alicyclobacillaceae</taxon>
        <taxon>Alicyclobacillus</taxon>
    </lineage>
</organism>
<sequence>MEQQFVVMAVGQEKYGASVTQVLSIEKPMEITRVPRTVAFIKGVVNLRGTIVPVVDLGERLGLASSLQQDDSRIVIVQVEDMMVGMIVDAVTDVVTLADSDIQPAPSMVGGLSAEFLQGIAEHQKQVLILLHLPRLFNHAEQLQLKELREQEER</sequence>
<dbReference type="EMBL" id="FRAF01000012">
    <property type="protein sequence ID" value="SHK33652.1"/>
    <property type="molecule type" value="Genomic_DNA"/>
</dbReference>
<dbReference type="PROSITE" id="PS50851">
    <property type="entry name" value="CHEW"/>
    <property type="match status" value="1"/>
</dbReference>
<dbReference type="STRING" id="1830138.SAMN05443507_11254"/>
<reference evidence="3" key="1">
    <citation type="submission" date="2016-11" db="EMBL/GenBank/DDBJ databases">
        <authorList>
            <person name="Varghese N."/>
            <person name="Submissions S."/>
        </authorList>
    </citation>
    <scope>NUCLEOTIDE SEQUENCE [LARGE SCALE GENOMIC DNA]</scope>
    <source>
        <strain evidence="3">USBA-503</strain>
    </source>
</reference>
<dbReference type="InterPro" id="IPR036061">
    <property type="entry name" value="CheW-like_dom_sf"/>
</dbReference>
<dbReference type="CDD" id="cd00732">
    <property type="entry name" value="CheW"/>
    <property type="match status" value="1"/>
</dbReference>
<dbReference type="Gene3D" id="2.40.50.180">
    <property type="entry name" value="CheA-289, Domain 4"/>
    <property type="match status" value="1"/>
</dbReference>
<dbReference type="OrthoDB" id="9794382at2"/>
<dbReference type="InterPro" id="IPR039315">
    <property type="entry name" value="CheW"/>
</dbReference>
<dbReference type="RefSeq" id="WP_072874105.1">
    <property type="nucleotide sequence ID" value="NZ_FRAF01000012.1"/>
</dbReference>
<evidence type="ECO:0000313" key="3">
    <source>
        <dbReference type="Proteomes" id="UP000184016"/>
    </source>
</evidence>
<dbReference type="PANTHER" id="PTHR22617">
    <property type="entry name" value="CHEMOTAXIS SENSOR HISTIDINE KINASE-RELATED"/>
    <property type="match status" value="1"/>
</dbReference>
<dbReference type="Proteomes" id="UP000184016">
    <property type="component" value="Unassembled WGS sequence"/>
</dbReference>
<dbReference type="GO" id="GO:0005829">
    <property type="term" value="C:cytosol"/>
    <property type="evidence" value="ECO:0007669"/>
    <property type="project" value="TreeGrafter"/>
</dbReference>
<evidence type="ECO:0000259" key="1">
    <source>
        <dbReference type="PROSITE" id="PS50851"/>
    </source>
</evidence>
<dbReference type="GO" id="GO:0007165">
    <property type="term" value="P:signal transduction"/>
    <property type="evidence" value="ECO:0007669"/>
    <property type="project" value="InterPro"/>
</dbReference>
<protein>
    <submittedName>
        <fullName evidence="2">Purine-binding chemotaxis protein CheW</fullName>
    </submittedName>
</protein>
<accession>A0A1M6RMG8</accession>
<name>A0A1M6RMG8_9BACL</name>
<dbReference type="Pfam" id="PF01584">
    <property type="entry name" value="CheW"/>
    <property type="match status" value="1"/>
</dbReference>
<dbReference type="PANTHER" id="PTHR22617:SF23">
    <property type="entry name" value="CHEMOTAXIS PROTEIN CHEW"/>
    <property type="match status" value="1"/>
</dbReference>
<dbReference type="AlphaFoldDB" id="A0A1M6RMG8"/>
<proteinExistence type="predicted"/>
<dbReference type="GO" id="GO:0006935">
    <property type="term" value="P:chemotaxis"/>
    <property type="evidence" value="ECO:0007669"/>
    <property type="project" value="InterPro"/>
</dbReference>
<evidence type="ECO:0000313" key="2">
    <source>
        <dbReference type="EMBL" id="SHK33652.1"/>
    </source>
</evidence>
<dbReference type="SMART" id="SM00260">
    <property type="entry name" value="CheW"/>
    <property type="match status" value="1"/>
</dbReference>